<accession>A0A1H0IKC3</accession>
<dbReference type="STRING" id="1166073.SAMN05192530_105194"/>
<gene>
    <name evidence="4" type="ORF">SAMN05192530_105194</name>
</gene>
<dbReference type="Pfam" id="PF07859">
    <property type="entry name" value="Abhydrolase_3"/>
    <property type="match status" value="1"/>
</dbReference>
<dbReference type="PANTHER" id="PTHR48081:SF8">
    <property type="entry name" value="ALPHA_BETA HYDROLASE FOLD-3 DOMAIN-CONTAINING PROTEIN-RELATED"/>
    <property type="match status" value="1"/>
</dbReference>
<feature type="region of interest" description="Disordered" evidence="2">
    <location>
        <begin position="22"/>
        <end position="42"/>
    </location>
</feature>
<dbReference type="Proteomes" id="UP000198793">
    <property type="component" value="Unassembled WGS sequence"/>
</dbReference>
<dbReference type="Gene3D" id="3.40.50.1820">
    <property type="entry name" value="alpha/beta hydrolase"/>
    <property type="match status" value="1"/>
</dbReference>
<evidence type="ECO:0000256" key="1">
    <source>
        <dbReference type="ARBA" id="ARBA00022801"/>
    </source>
</evidence>
<evidence type="ECO:0000313" key="5">
    <source>
        <dbReference type="Proteomes" id="UP000198793"/>
    </source>
</evidence>
<evidence type="ECO:0000256" key="2">
    <source>
        <dbReference type="SAM" id="MobiDB-lite"/>
    </source>
</evidence>
<evidence type="ECO:0000313" key="4">
    <source>
        <dbReference type="EMBL" id="SDO31740.1"/>
    </source>
</evidence>
<organism evidence="4 5">
    <name type="scientific">Aureimonas jatrophae</name>
    <dbReference type="NCBI Taxonomy" id="1166073"/>
    <lineage>
        <taxon>Bacteria</taxon>
        <taxon>Pseudomonadati</taxon>
        <taxon>Pseudomonadota</taxon>
        <taxon>Alphaproteobacteria</taxon>
        <taxon>Hyphomicrobiales</taxon>
        <taxon>Aurantimonadaceae</taxon>
        <taxon>Aureimonas</taxon>
    </lineage>
</organism>
<keyword evidence="1" id="KW-0378">Hydrolase</keyword>
<dbReference type="AlphaFoldDB" id="A0A1H0IKC3"/>
<dbReference type="OrthoDB" id="9806180at2"/>
<dbReference type="SUPFAM" id="SSF53474">
    <property type="entry name" value="alpha/beta-Hydrolases"/>
    <property type="match status" value="1"/>
</dbReference>
<proteinExistence type="predicted"/>
<dbReference type="GO" id="GO:0016787">
    <property type="term" value="F:hydrolase activity"/>
    <property type="evidence" value="ECO:0007669"/>
    <property type="project" value="UniProtKB-KW"/>
</dbReference>
<protein>
    <submittedName>
        <fullName evidence="4">Acetyl esterase</fullName>
    </submittedName>
</protein>
<dbReference type="InterPro" id="IPR029058">
    <property type="entry name" value="AB_hydrolase_fold"/>
</dbReference>
<name>A0A1H0IKC3_9HYPH</name>
<dbReference type="InterPro" id="IPR050300">
    <property type="entry name" value="GDXG_lipolytic_enzyme"/>
</dbReference>
<keyword evidence="5" id="KW-1185">Reference proteome</keyword>
<sequence>MPHPDEMTLDIAAQAVLDEIEASGRLQPQPETREGKLKKARDDAAGLKRFSATFPNGVTRRELAVPQADGPDIPVRLYRPQGIHGERPQLLVWFHGGGTIAGSLDTHEPVLGELARRTGRLVASIGYRLAPEATFPTQHRECERAARFLLDHPDLVDCDPATPAIGGDSVGGLYALHVGRRLGRVRLAAVLAIYPNTDMRPDKTHASLQENEGRIMTRDSLEFEASNAIPNEADRRSADASPLLAEDLHELPPVFLLTCEADPLRDEGEAMAERLEAAGVRLTHERLPGMIHAVLQMNGRVPAGNALMDRIGAFLRSL</sequence>
<feature type="domain" description="Alpha/beta hydrolase fold-3" evidence="3">
    <location>
        <begin position="91"/>
        <end position="295"/>
    </location>
</feature>
<reference evidence="4 5" key="1">
    <citation type="submission" date="2016-10" db="EMBL/GenBank/DDBJ databases">
        <authorList>
            <person name="de Groot N.N."/>
        </authorList>
    </citation>
    <scope>NUCLEOTIDE SEQUENCE [LARGE SCALE GENOMIC DNA]</scope>
    <source>
        <strain evidence="5">L7-484,KACC 16230,DSM 25025</strain>
    </source>
</reference>
<dbReference type="InterPro" id="IPR013094">
    <property type="entry name" value="AB_hydrolase_3"/>
</dbReference>
<dbReference type="PANTHER" id="PTHR48081">
    <property type="entry name" value="AB HYDROLASE SUPERFAMILY PROTEIN C4A8.06C"/>
    <property type="match status" value="1"/>
</dbReference>
<dbReference type="EMBL" id="FNIT01000005">
    <property type="protein sequence ID" value="SDO31740.1"/>
    <property type="molecule type" value="Genomic_DNA"/>
</dbReference>
<evidence type="ECO:0000259" key="3">
    <source>
        <dbReference type="Pfam" id="PF07859"/>
    </source>
</evidence>
<feature type="compositionally biased region" description="Basic and acidic residues" evidence="2">
    <location>
        <begin position="31"/>
        <end position="42"/>
    </location>
</feature>
<dbReference type="RefSeq" id="WP_090673772.1">
    <property type="nucleotide sequence ID" value="NZ_FNIT01000005.1"/>
</dbReference>